<proteinExistence type="predicted"/>
<evidence type="ECO:0000256" key="1">
    <source>
        <dbReference type="SAM" id="SignalP"/>
    </source>
</evidence>
<dbReference type="Proteomes" id="UP000032487">
    <property type="component" value="Unassembled WGS sequence"/>
</dbReference>
<dbReference type="PATRIC" id="fig|316.101.peg.4415"/>
<feature type="domain" description="Lipocalin-like" evidence="2">
    <location>
        <begin position="33"/>
        <end position="142"/>
    </location>
</feature>
<evidence type="ECO:0000313" key="3">
    <source>
        <dbReference type="EMBL" id="KJH81901.1"/>
    </source>
</evidence>
<feature type="chain" id="PRO_5002338503" description="Lipocalin-like domain-containing protein" evidence="1">
    <location>
        <begin position="21"/>
        <end position="168"/>
    </location>
</feature>
<dbReference type="Pfam" id="PF13924">
    <property type="entry name" value="Lipocalin_5"/>
    <property type="match status" value="1"/>
</dbReference>
<keyword evidence="1" id="KW-0732">Signal</keyword>
<dbReference type="PROSITE" id="PS51257">
    <property type="entry name" value="PROKAR_LIPOPROTEIN"/>
    <property type="match status" value="1"/>
</dbReference>
<dbReference type="EMBL" id="JYHV01000018">
    <property type="protein sequence ID" value="KJH81901.1"/>
    <property type="molecule type" value="Genomic_DNA"/>
</dbReference>
<gene>
    <name evidence="3" type="ORF">UF78_10995</name>
</gene>
<dbReference type="OrthoDB" id="118834at2"/>
<accession>A0A0D9AR81</accession>
<dbReference type="InterPro" id="IPR024311">
    <property type="entry name" value="Lipocalin-like"/>
</dbReference>
<feature type="signal peptide" evidence="1">
    <location>
        <begin position="1"/>
        <end position="20"/>
    </location>
</feature>
<dbReference type="AlphaFoldDB" id="A0A0D9AR81"/>
<reference evidence="3 4" key="1">
    <citation type="submission" date="2015-02" db="EMBL/GenBank/DDBJ databases">
        <title>Draft genome sequence of Pseudomonas stutzeri NT0128 isolated from wheat (Triticum turgidum) rhizosphere.</title>
        <authorList>
            <person name="Tovi N."/>
            <person name="Frenk S."/>
            <person name="Hadar Y."/>
            <person name="Minz D."/>
        </authorList>
    </citation>
    <scope>NUCLEOTIDE SEQUENCE [LARGE SCALE GENOMIC DNA]</scope>
    <source>
        <strain evidence="3 4">NT0128</strain>
    </source>
</reference>
<protein>
    <recommendedName>
        <fullName evidence="2">Lipocalin-like domain-containing protein</fullName>
    </recommendedName>
</protein>
<organism evidence="3 4">
    <name type="scientific">Stutzerimonas stutzeri</name>
    <name type="common">Pseudomonas stutzeri</name>
    <dbReference type="NCBI Taxonomy" id="316"/>
    <lineage>
        <taxon>Bacteria</taxon>
        <taxon>Pseudomonadati</taxon>
        <taxon>Pseudomonadota</taxon>
        <taxon>Gammaproteobacteria</taxon>
        <taxon>Pseudomonadales</taxon>
        <taxon>Pseudomonadaceae</taxon>
        <taxon>Stutzerimonas</taxon>
    </lineage>
</organism>
<sequence length="168" mass="18607">MKIIMLAIVLSGVVALSACARNAALAEPNNHVVGTWTMVSATTERQGVRSNAYGPNPHGWLVFTKELTFVEVLTDPRVPKFASEVRGEGTDEENRAAMIGGIGFFGRYSVDQNGEFSGNTVLGSTFPNWVGAVRTRDELQLRGEGERMIENFRRPDGTRVHIEWERVR</sequence>
<evidence type="ECO:0000259" key="2">
    <source>
        <dbReference type="Pfam" id="PF13924"/>
    </source>
</evidence>
<name>A0A0D9AR81_STUST</name>
<evidence type="ECO:0000313" key="4">
    <source>
        <dbReference type="Proteomes" id="UP000032487"/>
    </source>
</evidence>
<comment type="caution">
    <text evidence="3">The sequence shown here is derived from an EMBL/GenBank/DDBJ whole genome shotgun (WGS) entry which is preliminary data.</text>
</comment>